<accession>A0A9D4UG31</accession>
<evidence type="ECO:0000256" key="4">
    <source>
        <dbReference type="ARBA" id="ARBA00022538"/>
    </source>
</evidence>
<evidence type="ECO:0000256" key="6">
    <source>
        <dbReference type="ARBA" id="ARBA00022958"/>
    </source>
</evidence>
<dbReference type="EMBL" id="JABFUD020000017">
    <property type="protein sequence ID" value="KAI5067140.1"/>
    <property type="molecule type" value="Genomic_DNA"/>
</dbReference>
<feature type="transmembrane region" description="Helical" evidence="11">
    <location>
        <begin position="370"/>
        <end position="390"/>
    </location>
</feature>
<keyword evidence="5 11" id="KW-0812">Transmembrane</keyword>
<feature type="transmembrane region" description="Helical" evidence="11">
    <location>
        <begin position="402"/>
        <end position="424"/>
    </location>
</feature>
<feature type="transmembrane region" description="Helical" evidence="11">
    <location>
        <begin position="121"/>
        <end position="144"/>
    </location>
</feature>
<evidence type="ECO:0000313" key="16">
    <source>
        <dbReference type="Proteomes" id="UP000886520"/>
    </source>
</evidence>
<name>A0A9D4UG31_ADICA</name>
<dbReference type="GO" id="GO:0016020">
    <property type="term" value="C:membrane"/>
    <property type="evidence" value="ECO:0007669"/>
    <property type="project" value="UniProtKB-SubCell"/>
</dbReference>
<proteinExistence type="inferred from homology"/>
<feature type="transmembrane region" description="Helical" evidence="11">
    <location>
        <begin position="340"/>
        <end position="363"/>
    </location>
</feature>
<keyword evidence="6" id="KW-0630">Potassium</keyword>
<comment type="subcellular location">
    <subcellularLocation>
        <location evidence="1">Membrane</location>
        <topology evidence="1">Multi-pass membrane protein</topology>
    </subcellularLocation>
</comment>
<keyword evidence="4" id="KW-0633">Potassium transport</keyword>
<dbReference type="GO" id="GO:0006885">
    <property type="term" value="P:regulation of pH"/>
    <property type="evidence" value="ECO:0007669"/>
    <property type="project" value="TreeGrafter"/>
</dbReference>
<dbReference type="GO" id="GO:0012505">
    <property type="term" value="C:endomembrane system"/>
    <property type="evidence" value="ECO:0007669"/>
    <property type="project" value="TreeGrafter"/>
</dbReference>
<feature type="transmembrane region" description="Helical" evidence="11">
    <location>
        <begin position="156"/>
        <end position="177"/>
    </location>
</feature>
<evidence type="ECO:0000259" key="13">
    <source>
        <dbReference type="Pfam" id="PF23256"/>
    </source>
</evidence>
<keyword evidence="8" id="KW-0406">Ion transport</keyword>
<keyword evidence="9 11" id="KW-0472">Membrane</keyword>
<dbReference type="GO" id="GO:0006813">
    <property type="term" value="P:potassium ion transport"/>
    <property type="evidence" value="ECO:0007669"/>
    <property type="project" value="UniProtKB-KW"/>
</dbReference>
<dbReference type="PANTHER" id="PTHR32468:SF0">
    <property type="entry name" value="K(+)_H(+) ANTIPORTER 1"/>
    <property type="match status" value="1"/>
</dbReference>
<reference evidence="15" key="1">
    <citation type="submission" date="2021-01" db="EMBL/GenBank/DDBJ databases">
        <title>Adiantum capillus-veneris genome.</title>
        <authorList>
            <person name="Fang Y."/>
            <person name="Liao Q."/>
        </authorList>
    </citation>
    <scope>NUCLEOTIDE SEQUENCE</scope>
    <source>
        <strain evidence="15">H3</strain>
        <tissue evidence="15">Leaf</tissue>
    </source>
</reference>
<evidence type="ECO:0000313" key="15">
    <source>
        <dbReference type="EMBL" id="KAI5067140.1"/>
    </source>
</evidence>
<dbReference type="InterPro" id="IPR057291">
    <property type="entry name" value="CHX17_2nd"/>
</dbReference>
<evidence type="ECO:0000256" key="9">
    <source>
        <dbReference type="ARBA" id="ARBA00023136"/>
    </source>
</evidence>
<feature type="domain" description="Cation/H(+) antiporter C-terminal" evidence="14">
    <location>
        <begin position="611"/>
        <end position="789"/>
    </location>
</feature>
<dbReference type="GO" id="GO:0015297">
    <property type="term" value="F:antiporter activity"/>
    <property type="evidence" value="ECO:0007669"/>
    <property type="project" value="UniProtKB-KW"/>
</dbReference>
<dbReference type="Gene3D" id="1.20.1530.20">
    <property type="match status" value="1"/>
</dbReference>
<keyword evidence="3" id="KW-0050">Antiport</keyword>
<keyword evidence="2" id="KW-0813">Transport</keyword>
<organism evidence="15 16">
    <name type="scientific">Adiantum capillus-veneris</name>
    <name type="common">Maidenhair fern</name>
    <dbReference type="NCBI Taxonomy" id="13818"/>
    <lineage>
        <taxon>Eukaryota</taxon>
        <taxon>Viridiplantae</taxon>
        <taxon>Streptophyta</taxon>
        <taxon>Embryophyta</taxon>
        <taxon>Tracheophyta</taxon>
        <taxon>Polypodiopsida</taxon>
        <taxon>Polypodiidae</taxon>
        <taxon>Polypodiales</taxon>
        <taxon>Pteridineae</taxon>
        <taxon>Pteridaceae</taxon>
        <taxon>Vittarioideae</taxon>
        <taxon>Adiantum</taxon>
    </lineage>
</organism>
<dbReference type="InterPro" id="IPR050794">
    <property type="entry name" value="CPA2_transporter"/>
</dbReference>
<dbReference type="OrthoDB" id="2687058at2759"/>
<dbReference type="Gene3D" id="3.40.50.12370">
    <property type="match status" value="1"/>
</dbReference>
<evidence type="ECO:0000256" key="3">
    <source>
        <dbReference type="ARBA" id="ARBA00022449"/>
    </source>
</evidence>
<dbReference type="Pfam" id="PF23259">
    <property type="entry name" value="CHX17_C"/>
    <property type="match status" value="1"/>
</dbReference>
<sequence>MAPACFTPMAATSNGLFQGDNPFKFAVPLLIVQMCLVLGLSRALSVLFKPLGQPRVIAEIIGGILLGPSVLGRSATYLNTVFPKQSITVLDTVADIGLIFFLFLVGLELDLHAIQKTGKQTLSIAGAGISLPFAAGVGVSLILHKTISTEARFLPFVVFMGVAMSITAFPVLARILAERKLLVTDVGQMAMSAAAVNDLVAWILLALAIALSGSDKSPLVAVWVFLSGIAFLLVMFLAVKPTLKYIASQAEEGKPINELHIALILAGVLTAGFATDFIGIHAIFGAFVFGLIVPKEGPLAKMLVEKLEDFVTTLMLPLYFASSGLKTNIQSIHSIQSVGLLLLVIATACVGKILGTFMMASFFETGRRKALALGFLMNTKGLVELIVLNIGKDRQVLNEETFAIMVLMAIFTTVITTPSVMLLYKPARNPVPYRRRKLYQADIQAESELRVLACVYGMPNVHAIINLVEASRGTRKRPLCLYILHLLELTERPSSLMKFQMIGSHNDQNAHSGDHDSVVLAFEAFGQLSKVNVKAMTALSSFDTMHEDVCTSAAEKRAAIIILPFDKHAHHGRLMNVNQKVLQHAPCSVGILVDRGVGVVSLSSSHVQHDVVVLFFGGPDCRESLAFGLRMVEHPGVKVKVLRFLYNPTKDHSEVTLSTDEEIRGSEEREIQATAMASKYENREEDRLDEECLALVKEASMRKQETARQAGLISYEEREVQNTMFAIAEIAAIREFNLVIVGRGRRPSPLVARLASERSDEFPELGPVGQLLLLHCHDNHASILVIQQHDPALEQKEHLTLKSKSDFTSLPVVASGLPLPPSSLSITTPSASSSSSV</sequence>
<dbReference type="Pfam" id="PF23256">
    <property type="entry name" value="CHX17_2nd"/>
    <property type="match status" value="1"/>
</dbReference>
<keyword evidence="16" id="KW-1185">Reference proteome</keyword>
<dbReference type="GO" id="GO:1902600">
    <property type="term" value="P:proton transmembrane transport"/>
    <property type="evidence" value="ECO:0007669"/>
    <property type="project" value="InterPro"/>
</dbReference>
<evidence type="ECO:0000256" key="1">
    <source>
        <dbReference type="ARBA" id="ARBA00004141"/>
    </source>
</evidence>
<gene>
    <name evidence="15" type="ORF">GOP47_0017668</name>
</gene>
<dbReference type="PANTHER" id="PTHR32468">
    <property type="entry name" value="CATION/H + ANTIPORTER"/>
    <property type="match status" value="1"/>
</dbReference>
<feature type="transmembrane region" description="Helical" evidence="11">
    <location>
        <begin position="219"/>
        <end position="239"/>
    </location>
</feature>
<dbReference type="InterPro" id="IPR038770">
    <property type="entry name" value="Na+/solute_symporter_sf"/>
</dbReference>
<feature type="transmembrane region" description="Helical" evidence="11">
    <location>
        <begin position="25"/>
        <end position="44"/>
    </location>
</feature>
<keyword evidence="7 11" id="KW-1133">Transmembrane helix</keyword>
<feature type="domain" description="Cation/H(+) antiporter central" evidence="13">
    <location>
        <begin position="477"/>
        <end position="600"/>
    </location>
</feature>
<evidence type="ECO:0000256" key="10">
    <source>
        <dbReference type="ARBA" id="ARBA00038341"/>
    </source>
</evidence>
<evidence type="ECO:0000256" key="2">
    <source>
        <dbReference type="ARBA" id="ARBA00022448"/>
    </source>
</evidence>
<dbReference type="InterPro" id="IPR057290">
    <property type="entry name" value="CHX17_C"/>
</dbReference>
<evidence type="ECO:0000256" key="7">
    <source>
        <dbReference type="ARBA" id="ARBA00022989"/>
    </source>
</evidence>
<evidence type="ECO:0000256" key="11">
    <source>
        <dbReference type="SAM" id="Phobius"/>
    </source>
</evidence>
<feature type="transmembrane region" description="Helical" evidence="11">
    <location>
        <begin position="87"/>
        <end position="109"/>
    </location>
</feature>
<dbReference type="Pfam" id="PF00999">
    <property type="entry name" value="Na_H_Exchanger"/>
    <property type="match status" value="1"/>
</dbReference>
<evidence type="ECO:0000256" key="8">
    <source>
        <dbReference type="ARBA" id="ARBA00023065"/>
    </source>
</evidence>
<evidence type="ECO:0008006" key="17">
    <source>
        <dbReference type="Google" id="ProtNLM"/>
    </source>
</evidence>
<evidence type="ECO:0000256" key="5">
    <source>
        <dbReference type="ARBA" id="ARBA00022692"/>
    </source>
</evidence>
<dbReference type="InterPro" id="IPR006153">
    <property type="entry name" value="Cation/H_exchanger_TM"/>
</dbReference>
<evidence type="ECO:0000259" key="12">
    <source>
        <dbReference type="Pfam" id="PF00999"/>
    </source>
</evidence>
<dbReference type="AlphaFoldDB" id="A0A9D4UG31"/>
<feature type="transmembrane region" description="Helical" evidence="11">
    <location>
        <begin position="56"/>
        <end position="75"/>
    </location>
</feature>
<feature type="domain" description="Cation/H+ exchanger transmembrane" evidence="12">
    <location>
        <begin position="45"/>
        <end position="420"/>
    </location>
</feature>
<dbReference type="Proteomes" id="UP000886520">
    <property type="component" value="Chromosome 17"/>
</dbReference>
<comment type="caution">
    <text evidence="15">The sequence shown here is derived from an EMBL/GenBank/DDBJ whole genome shotgun (WGS) entry which is preliminary data.</text>
</comment>
<evidence type="ECO:0000259" key="14">
    <source>
        <dbReference type="Pfam" id="PF23259"/>
    </source>
</evidence>
<feature type="transmembrane region" description="Helical" evidence="11">
    <location>
        <begin position="260"/>
        <end position="293"/>
    </location>
</feature>
<dbReference type="FunFam" id="1.20.1530.20:FF:000003">
    <property type="entry name" value="Cation/H(+) antiporter 15"/>
    <property type="match status" value="1"/>
</dbReference>
<feature type="transmembrane region" description="Helical" evidence="11">
    <location>
        <begin position="189"/>
        <end position="213"/>
    </location>
</feature>
<protein>
    <recommendedName>
        <fullName evidence="17">Cation/H+ exchanger domain-containing protein</fullName>
    </recommendedName>
</protein>
<comment type="similarity">
    <text evidence="10">Belongs to the monovalent cation:proton antiporter 2 (CPA2) transporter (TC 2.A.37) family. CHX (TC 2.A.37.4) subfamily.</text>
</comment>